<name>A0A6J7IDH0_9ZZZZ</name>
<evidence type="ECO:0000313" key="1">
    <source>
        <dbReference type="EMBL" id="CAB4928556.1"/>
    </source>
</evidence>
<reference evidence="1" key="1">
    <citation type="submission" date="2020-05" db="EMBL/GenBank/DDBJ databases">
        <authorList>
            <person name="Chiriac C."/>
            <person name="Salcher M."/>
            <person name="Ghai R."/>
            <person name="Kavagutti S V."/>
        </authorList>
    </citation>
    <scope>NUCLEOTIDE SEQUENCE</scope>
</reference>
<organism evidence="1">
    <name type="scientific">freshwater metagenome</name>
    <dbReference type="NCBI Taxonomy" id="449393"/>
    <lineage>
        <taxon>unclassified sequences</taxon>
        <taxon>metagenomes</taxon>
        <taxon>ecological metagenomes</taxon>
    </lineage>
</organism>
<gene>
    <name evidence="1" type="ORF">UFOPK3609_01807</name>
</gene>
<accession>A0A6J7IDH0</accession>
<dbReference type="AlphaFoldDB" id="A0A6J7IDH0"/>
<dbReference type="EMBL" id="CAFBMQ010000333">
    <property type="protein sequence ID" value="CAB4928556.1"/>
    <property type="molecule type" value="Genomic_DNA"/>
</dbReference>
<sequence length="65" mass="7103">MPAREELLSKNTRSPGRASARLATAVPAVACWLDVRGMVMPTSANTRWVNPEQSRPFVGSVPPQR</sequence>
<proteinExistence type="predicted"/>
<protein>
    <submittedName>
        <fullName evidence="1">Unannotated protein</fullName>
    </submittedName>
</protein>